<keyword evidence="2" id="KW-0378">Hydrolase</keyword>
<dbReference type="Pfam" id="PF07463">
    <property type="entry name" value="NUMOD4"/>
    <property type="match status" value="1"/>
</dbReference>
<protein>
    <submittedName>
        <fullName evidence="2">Homing endonuclease</fullName>
    </submittedName>
</protein>
<evidence type="ECO:0000259" key="1">
    <source>
        <dbReference type="SMART" id="SM00507"/>
    </source>
</evidence>
<keyword evidence="2" id="KW-0255">Endonuclease</keyword>
<name>A0A8S5TYN4_9CAUD</name>
<dbReference type="EMBL" id="BK015962">
    <property type="protein sequence ID" value="DAF87307.1"/>
    <property type="molecule type" value="Genomic_DNA"/>
</dbReference>
<accession>A0A8S5TYN4</accession>
<dbReference type="Gene3D" id="3.90.75.20">
    <property type="match status" value="2"/>
</dbReference>
<keyword evidence="2" id="KW-0540">Nuclease</keyword>
<dbReference type="GO" id="GO:0004519">
    <property type="term" value="F:endonuclease activity"/>
    <property type="evidence" value="ECO:0007669"/>
    <property type="project" value="UniProtKB-KW"/>
</dbReference>
<dbReference type="SMART" id="SM00507">
    <property type="entry name" value="HNHc"/>
    <property type="match status" value="2"/>
</dbReference>
<dbReference type="InterPro" id="IPR044925">
    <property type="entry name" value="His-Me_finger_sf"/>
</dbReference>
<feature type="domain" description="HNH nuclease" evidence="1">
    <location>
        <begin position="66"/>
        <end position="114"/>
    </location>
</feature>
<reference evidence="2" key="1">
    <citation type="journal article" date="2021" name="Proc. Natl. Acad. Sci. U.S.A.">
        <title>A Catalog of Tens of Thousands of Viruses from Human Metagenomes Reveals Hidden Associations with Chronic Diseases.</title>
        <authorList>
            <person name="Tisza M.J."/>
            <person name="Buck C.B."/>
        </authorList>
    </citation>
    <scope>NUCLEOTIDE SEQUENCE</scope>
    <source>
        <strain evidence="2">CtnPP24</strain>
    </source>
</reference>
<sequence>MNELGNSQPNLESKFLKENDSYLLYSDGRILNVKTNKFLKGKIDNVGYHTYVLQIPDELSVTRNKKNKNVYAHRLVAQYFLPNPDNFPYVHHKDENKLNNNVDNLEWVSAKQNVVYHREKNGKQERRCPKYHVEDLKGEQWMVFPENELYSVSNMGRVKNNKTNRLLHLDNTHKYVRVNLNTKKHYSLNRMVYCTFNNDFDMEGYVIDHIDNNPKNNELSNLQKITFSENNLRQDRFND</sequence>
<dbReference type="InterPro" id="IPR003615">
    <property type="entry name" value="HNH_nuc"/>
</dbReference>
<evidence type="ECO:0000313" key="2">
    <source>
        <dbReference type="EMBL" id="DAF87307.1"/>
    </source>
</evidence>
<dbReference type="Pfam" id="PF13392">
    <property type="entry name" value="HNH_3"/>
    <property type="match status" value="2"/>
</dbReference>
<feature type="domain" description="HNH nuclease" evidence="1">
    <location>
        <begin position="181"/>
        <end position="231"/>
    </location>
</feature>
<organism evidence="2">
    <name type="scientific">Siphoviridae sp. ctnPP24</name>
    <dbReference type="NCBI Taxonomy" id="2825662"/>
    <lineage>
        <taxon>Viruses</taxon>
        <taxon>Duplodnaviria</taxon>
        <taxon>Heunggongvirae</taxon>
        <taxon>Uroviricota</taxon>
        <taxon>Caudoviricetes</taxon>
    </lineage>
</organism>
<dbReference type="InterPro" id="IPR010902">
    <property type="entry name" value="NUMOD4"/>
</dbReference>
<proteinExistence type="predicted"/>
<dbReference type="SUPFAM" id="SSF54060">
    <property type="entry name" value="His-Me finger endonucleases"/>
    <property type="match status" value="2"/>
</dbReference>
<dbReference type="GO" id="GO:0016788">
    <property type="term" value="F:hydrolase activity, acting on ester bonds"/>
    <property type="evidence" value="ECO:0007669"/>
    <property type="project" value="InterPro"/>
</dbReference>